<comment type="caution">
    <text evidence="2">The sequence shown here is derived from an EMBL/GenBank/DDBJ whole genome shotgun (WGS) entry which is preliminary data.</text>
</comment>
<name>A0A150G4J2_GONPE</name>
<accession>A0A150G4J2</accession>
<evidence type="ECO:0000313" key="2">
    <source>
        <dbReference type="EMBL" id="KXZ44741.1"/>
    </source>
</evidence>
<feature type="region of interest" description="Disordered" evidence="1">
    <location>
        <begin position="519"/>
        <end position="538"/>
    </location>
</feature>
<sequence>MELQLVGLGVDATAEDAMARAELLVNKLLDPTEGHVPLLTGGHLLAQWFQGLAGPHELSVSHVAQLLAYLLLPPPQQRDAPLPPPSSARLFAASSDPLVASYRPLSFYLLTETVAAATHLALRLLGFRMAGVTPGGAATVYEWTPRRAKSAAAAAANANTEAEPDSLPEPPLVFLHGIGLGLTPYLRLLGRLVVASRGQRAVYAVQYKHVSMRLTANIPAPHEVAADVAVFLAARGVRSVSLLAHSYGTLVASALTKLAAASPAAPAIARLTLVDPVCFAMFLPHLVRNTIYQQPVAPAAASVRVLSAPPQAALPKSPPPLSASRNVTVACQDNSAAEPCWGLSVEPSNEGAQPTEAQALAVSASVPPAEVVTSHAPSDPVSGSRAAPRKGPIAAAAALRRNLVRNLLRGLVVAEFHCSVALRRRLDWARVNLWPSELPPDCTVVLSGRDNLVPVREVAAILANRAAMVGPAAHHPTVLLREDLGHGGFLGDAACQQQVLAAALGCSTEEVRAALEEAEAARRRRRRGSGRRGRRRRG</sequence>
<dbReference type="PANTHER" id="PTHR37471">
    <property type="entry name" value="UNNAMED PRODUCT"/>
    <property type="match status" value="1"/>
</dbReference>
<dbReference type="SUPFAM" id="SSF53474">
    <property type="entry name" value="alpha/beta-Hydrolases"/>
    <property type="match status" value="1"/>
</dbReference>
<protein>
    <recommendedName>
        <fullName evidence="4">AB hydrolase-1 domain-containing protein</fullName>
    </recommendedName>
</protein>
<dbReference type="AlphaFoldDB" id="A0A150G4J2"/>
<evidence type="ECO:0008006" key="4">
    <source>
        <dbReference type="Google" id="ProtNLM"/>
    </source>
</evidence>
<reference evidence="3" key="1">
    <citation type="journal article" date="2016" name="Nat. Commun.">
        <title>The Gonium pectorale genome demonstrates co-option of cell cycle regulation during the evolution of multicellularity.</title>
        <authorList>
            <person name="Hanschen E.R."/>
            <person name="Marriage T.N."/>
            <person name="Ferris P.J."/>
            <person name="Hamaji T."/>
            <person name="Toyoda A."/>
            <person name="Fujiyama A."/>
            <person name="Neme R."/>
            <person name="Noguchi H."/>
            <person name="Minakuchi Y."/>
            <person name="Suzuki M."/>
            <person name="Kawai-Toyooka H."/>
            <person name="Smith D.R."/>
            <person name="Sparks H."/>
            <person name="Anderson J."/>
            <person name="Bakaric R."/>
            <person name="Luria V."/>
            <person name="Karger A."/>
            <person name="Kirschner M.W."/>
            <person name="Durand P.M."/>
            <person name="Michod R.E."/>
            <person name="Nozaki H."/>
            <person name="Olson B.J."/>
        </authorList>
    </citation>
    <scope>NUCLEOTIDE SEQUENCE [LARGE SCALE GENOMIC DNA]</scope>
    <source>
        <strain evidence="3">NIES-2863</strain>
    </source>
</reference>
<organism evidence="2 3">
    <name type="scientific">Gonium pectorale</name>
    <name type="common">Green alga</name>
    <dbReference type="NCBI Taxonomy" id="33097"/>
    <lineage>
        <taxon>Eukaryota</taxon>
        <taxon>Viridiplantae</taxon>
        <taxon>Chlorophyta</taxon>
        <taxon>core chlorophytes</taxon>
        <taxon>Chlorophyceae</taxon>
        <taxon>CS clade</taxon>
        <taxon>Chlamydomonadales</taxon>
        <taxon>Volvocaceae</taxon>
        <taxon>Gonium</taxon>
    </lineage>
</organism>
<dbReference type="EMBL" id="LSYV01000064">
    <property type="protein sequence ID" value="KXZ44741.1"/>
    <property type="molecule type" value="Genomic_DNA"/>
</dbReference>
<evidence type="ECO:0000256" key="1">
    <source>
        <dbReference type="SAM" id="MobiDB-lite"/>
    </source>
</evidence>
<dbReference type="Gene3D" id="3.40.50.1820">
    <property type="entry name" value="alpha/beta hydrolase"/>
    <property type="match status" value="1"/>
</dbReference>
<dbReference type="Proteomes" id="UP000075714">
    <property type="component" value="Unassembled WGS sequence"/>
</dbReference>
<feature type="compositionally biased region" description="Basic residues" evidence="1">
    <location>
        <begin position="522"/>
        <end position="538"/>
    </location>
</feature>
<gene>
    <name evidence="2" type="ORF">GPECTOR_63g66</name>
</gene>
<dbReference type="PANTHER" id="PTHR37471:SF1">
    <property type="entry name" value="AB HYDROLASE-1 DOMAIN-CONTAINING PROTEIN"/>
    <property type="match status" value="1"/>
</dbReference>
<evidence type="ECO:0000313" key="3">
    <source>
        <dbReference type="Proteomes" id="UP000075714"/>
    </source>
</evidence>
<dbReference type="InterPro" id="IPR029058">
    <property type="entry name" value="AB_hydrolase_fold"/>
</dbReference>
<keyword evidence="3" id="KW-1185">Reference proteome</keyword>
<proteinExistence type="predicted"/>
<dbReference type="OrthoDB" id="2017000at2759"/>